<organism evidence="1 2">
    <name type="scientific">Alternaria tenuissima</name>
    <dbReference type="NCBI Taxonomy" id="119927"/>
    <lineage>
        <taxon>Eukaryota</taxon>
        <taxon>Fungi</taxon>
        <taxon>Dikarya</taxon>
        <taxon>Ascomycota</taxon>
        <taxon>Pezizomycotina</taxon>
        <taxon>Dothideomycetes</taxon>
        <taxon>Pleosporomycetidae</taxon>
        <taxon>Pleosporales</taxon>
        <taxon>Pleosporineae</taxon>
        <taxon>Pleosporaceae</taxon>
        <taxon>Alternaria</taxon>
        <taxon>Alternaria sect. Alternaria</taxon>
        <taxon>Alternaria alternata complex</taxon>
    </lineage>
</organism>
<dbReference type="EMBL" id="PDXA01000050">
    <property type="protein sequence ID" value="RYN41604.1"/>
    <property type="molecule type" value="Genomic_DNA"/>
</dbReference>
<evidence type="ECO:0000313" key="1">
    <source>
        <dbReference type="EMBL" id="RYN41604.1"/>
    </source>
</evidence>
<protein>
    <submittedName>
        <fullName evidence="1">Uncharacterized protein</fullName>
    </submittedName>
</protein>
<gene>
    <name evidence="1" type="ORF">AA0114_g10753</name>
</gene>
<evidence type="ECO:0000313" key="2">
    <source>
        <dbReference type="Proteomes" id="UP000292402"/>
    </source>
</evidence>
<proteinExistence type="predicted"/>
<dbReference type="Proteomes" id="UP000292402">
    <property type="component" value="Unassembled WGS sequence"/>
</dbReference>
<sequence length="118" mass="13035">METQTLDEGIPSRSMSPTLYDLLGISKEMPFLVKQNIPMLDPDGYLKVSIPAKSPNTVDEDQAIQHLLQGGLAPEQIIGFVKIHRVSKEAGNHEALDIISGVQTDELLERIHTVGQYI</sequence>
<name>A0A4Q4M5S8_9PLEO</name>
<reference evidence="2" key="1">
    <citation type="journal article" date="2019" name="bioRxiv">
        <title>Genomics, evolutionary history and diagnostics of the Alternaria alternata species group including apple and Asian pear pathotypes.</title>
        <authorList>
            <person name="Armitage A.D."/>
            <person name="Cockerton H.M."/>
            <person name="Sreenivasaprasad S."/>
            <person name="Woodhall J.W."/>
            <person name="Lane C.R."/>
            <person name="Harrison R.J."/>
            <person name="Clarkson J.P."/>
        </authorList>
    </citation>
    <scope>NUCLEOTIDE SEQUENCE [LARGE SCALE GENOMIC DNA]</scope>
    <source>
        <strain evidence="2">FERA 1082</strain>
    </source>
</reference>
<comment type="caution">
    <text evidence="1">The sequence shown here is derived from an EMBL/GenBank/DDBJ whole genome shotgun (WGS) entry which is preliminary data.</text>
</comment>
<accession>A0A4Q4M5S8</accession>
<dbReference type="AlphaFoldDB" id="A0A4Q4M5S8"/>